<dbReference type="PANTHER" id="PTHR46118:SF4">
    <property type="entry name" value="PROTEIN ABHD11"/>
    <property type="match status" value="1"/>
</dbReference>
<dbReference type="Pfam" id="PF00561">
    <property type="entry name" value="Abhydrolase_1"/>
    <property type="match status" value="1"/>
</dbReference>
<accession>A0A2N0B493</accession>
<feature type="domain" description="AB hydrolase-1" evidence="2">
    <location>
        <begin position="25"/>
        <end position="253"/>
    </location>
</feature>
<reference evidence="4" key="1">
    <citation type="submission" date="2017-07" db="EMBL/GenBank/DDBJ databases">
        <title>Leptospira spp. isolated from tropical soils.</title>
        <authorList>
            <person name="Thibeaux R."/>
            <person name="Iraola G."/>
            <person name="Ferres I."/>
            <person name="Bierque E."/>
            <person name="Girault D."/>
            <person name="Soupe-Gilbert M.-E."/>
            <person name="Picardeau M."/>
            <person name="Goarant C."/>
        </authorList>
    </citation>
    <scope>NUCLEOTIDE SEQUENCE [LARGE SCALE GENOMIC DNA]</scope>
    <source>
        <strain evidence="4">ATI7-C-A5</strain>
    </source>
</reference>
<gene>
    <name evidence="3" type="ORF">CH379_005120</name>
    <name evidence="4" type="ORF">CH379_18985</name>
</gene>
<sequence length="276" mass="31348">MSAIDLNHKMIVFKAGEFQKPVCGPIIVLHGLFGSSKNWLSVGEFLSVYSDVYLLDQRNHGDSPHTSEQSLASMVEDLESWISKMNLPAPVIFGHSMGGLTAMGFTLKNPNIPECLLVQDIAPRDYAFRYERELACLRTDVSEFRSRSEIDAVLSKIHPDPFIRSFLEMNLERLESGGYRWKLNVEGIAGSPRQLQDFFSRYESLPYAGKTSFILGGASDYFLTEDRNVARSFFPNAEFYSIPNGDHYIHFTKADEFKRILKSIFEKSGNSEFLTR</sequence>
<dbReference type="SUPFAM" id="SSF53474">
    <property type="entry name" value="alpha/beta-Hydrolases"/>
    <property type="match status" value="1"/>
</dbReference>
<dbReference type="RefSeq" id="WP_100765706.1">
    <property type="nucleotide sequence ID" value="NZ_NPEF02000004.1"/>
</dbReference>
<dbReference type="GO" id="GO:0016787">
    <property type="term" value="F:hydrolase activity"/>
    <property type="evidence" value="ECO:0007669"/>
    <property type="project" value="UniProtKB-KW"/>
</dbReference>
<name>A0A2N0B493_9LEPT</name>
<dbReference type="OrthoDB" id="9775557at2"/>
<evidence type="ECO:0000313" key="5">
    <source>
        <dbReference type="Proteomes" id="UP000232122"/>
    </source>
</evidence>
<proteinExistence type="predicted"/>
<keyword evidence="5" id="KW-1185">Reference proteome</keyword>
<evidence type="ECO:0000256" key="1">
    <source>
        <dbReference type="ARBA" id="ARBA00022801"/>
    </source>
</evidence>
<organism evidence="4">
    <name type="scientific">Leptospira ellisii</name>
    <dbReference type="NCBI Taxonomy" id="2023197"/>
    <lineage>
        <taxon>Bacteria</taxon>
        <taxon>Pseudomonadati</taxon>
        <taxon>Spirochaetota</taxon>
        <taxon>Spirochaetia</taxon>
        <taxon>Leptospirales</taxon>
        <taxon>Leptospiraceae</taxon>
        <taxon>Leptospira</taxon>
    </lineage>
</organism>
<evidence type="ECO:0000313" key="4">
    <source>
        <dbReference type="EMBL" id="PJZ91380.1"/>
    </source>
</evidence>
<reference evidence="3 5" key="2">
    <citation type="journal article" date="2018" name="Microb. Genom.">
        <title>Deciphering the unexplored Leptospira diversity from soils uncovers genomic evolution to virulence.</title>
        <authorList>
            <person name="Thibeaux R."/>
            <person name="Iraola G."/>
            <person name="Ferres I."/>
            <person name="Bierque E."/>
            <person name="Girault D."/>
            <person name="Soupe-Gilbert M.E."/>
            <person name="Picardeau M."/>
            <person name="Goarant C."/>
        </authorList>
    </citation>
    <scope>NUCLEOTIDE SEQUENCE [LARGE SCALE GENOMIC DNA]</scope>
    <source>
        <strain evidence="3 5">ATI7-C-A5</strain>
    </source>
</reference>
<dbReference type="InterPro" id="IPR000073">
    <property type="entry name" value="AB_hydrolase_1"/>
</dbReference>
<comment type="caution">
    <text evidence="4">The sequence shown here is derived from an EMBL/GenBank/DDBJ whole genome shotgun (WGS) entry which is preliminary data.</text>
</comment>
<dbReference type="PANTHER" id="PTHR46118">
    <property type="entry name" value="PROTEIN ABHD11"/>
    <property type="match status" value="1"/>
</dbReference>
<dbReference type="InterPro" id="IPR029058">
    <property type="entry name" value="AB_hydrolase_fold"/>
</dbReference>
<evidence type="ECO:0000313" key="3">
    <source>
        <dbReference type="EMBL" id="MDV6235008.1"/>
    </source>
</evidence>
<dbReference type="EMBL" id="NPEF01000295">
    <property type="protein sequence ID" value="PJZ91380.1"/>
    <property type="molecule type" value="Genomic_DNA"/>
</dbReference>
<dbReference type="Proteomes" id="UP000232122">
    <property type="component" value="Unassembled WGS sequence"/>
</dbReference>
<dbReference type="AlphaFoldDB" id="A0A2N0B493"/>
<reference evidence="3" key="3">
    <citation type="submission" date="2023-10" db="EMBL/GenBank/DDBJ databases">
        <authorList>
            <person name="Picardeau M."/>
            <person name="Thibeaux R."/>
        </authorList>
    </citation>
    <scope>NUCLEOTIDE SEQUENCE</scope>
    <source>
        <strain evidence="3">ATI7-C-A5</strain>
    </source>
</reference>
<evidence type="ECO:0000259" key="2">
    <source>
        <dbReference type="Pfam" id="PF00561"/>
    </source>
</evidence>
<dbReference type="EMBL" id="NPEF02000004">
    <property type="protein sequence ID" value="MDV6235008.1"/>
    <property type="molecule type" value="Genomic_DNA"/>
</dbReference>
<keyword evidence="1 4" id="KW-0378">Hydrolase</keyword>
<protein>
    <submittedName>
        <fullName evidence="3">Alpha/beta fold hydrolase</fullName>
    </submittedName>
    <submittedName>
        <fullName evidence="4">Alpha/beta hydrolase</fullName>
    </submittedName>
</protein>
<dbReference type="Gene3D" id="3.40.50.1820">
    <property type="entry name" value="alpha/beta hydrolase"/>
    <property type="match status" value="1"/>
</dbReference>